<sequence>MLTTSEFLSITNQLQKAYSTRMNQLAADNGMTKVEIDVLLFVYNNPQYNTAKEIVEFRHIAKSYVSKAVDLLVKRGYLSIQEDESDRRISRLLIKDEAKEVVEQARKAQESAMRILFQGITEEELDTFENIMRKMAENLNIDKQGGK</sequence>
<dbReference type="PROSITE" id="PS50995">
    <property type="entry name" value="HTH_MARR_2"/>
    <property type="match status" value="1"/>
</dbReference>
<protein>
    <submittedName>
        <fullName evidence="2">MarR family transcriptional regulator</fullName>
    </submittedName>
</protein>
<dbReference type="Proteomes" id="UP000723714">
    <property type="component" value="Unassembled WGS sequence"/>
</dbReference>
<comment type="caution">
    <text evidence="2">The sequence shown here is derived from an EMBL/GenBank/DDBJ whole genome shotgun (WGS) entry which is preliminary data.</text>
</comment>
<evidence type="ECO:0000313" key="3">
    <source>
        <dbReference type="Proteomes" id="UP000723714"/>
    </source>
</evidence>
<evidence type="ECO:0000313" key="2">
    <source>
        <dbReference type="EMBL" id="MBU3876135.1"/>
    </source>
</evidence>
<accession>A0ABS6D3N3</accession>
<name>A0ABS6D3N3_9FIRM</name>
<dbReference type="SMART" id="SM00347">
    <property type="entry name" value="HTH_MARR"/>
    <property type="match status" value="1"/>
</dbReference>
<organism evidence="2 3">
    <name type="scientific">Faecalicatena faecalis</name>
    <dbReference type="NCBI Taxonomy" id="2726362"/>
    <lineage>
        <taxon>Bacteria</taxon>
        <taxon>Bacillati</taxon>
        <taxon>Bacillota</taxon>
        <taxon>Clostridia</taxon>
        <taxon>Lachnospirales</taxon>
        <taxon>Lachnospiraceae</taxon>
        <taxon>Faecalicatena</taxon>
    </lineage>
</organism>
<dbReference type="PANTHER" id="PTHR33164">
    <property type="entry name" value="TRANSCRIPTIONAL REGULATOR, MARR FAMILY"/>
    <property type="match status" value="1"/>
</dbReference>
<dbReference type="InterPro" id="IPR000835">
    <property type="entry name" value="HTH_MarR-typ"/>
</dbReference>
<dbReference type="EMBL" id="JABACJ020000007">
    <property type="protein sequence ID" value="MBU3876135.1"/>
    <property type="molecule type" value="Genomic_DNA"/>
</dbReference>
<reference evidence="2 3" key="1">
    <citation type="submission" date="2021-06" db="EMBL/GenBank/DDBJ databases">
        <title>Faecalicatena sp. nov. isolated from porcine feces.</title>
        <authorList>
            <person name="Oh B.S."/>
            <person name="Lee J.H."/>
        </authorList>
    </citation>
    <scope>NUCLEOTIDE SEQUENCE [LARGE SCALE GENOMIC DNA]</scope>
    <source>
        <strain evidence="2 3">AGMB00832</strain>
    </source>
</reference>
<dbReference type="RefSeq" id="WP_216241150.1">
    <property type="nucleotide sequence ID" value="NZ_JABACJ020000007.1"/>
</dbReference>
<gene>
    <name evidence="2" type="ORF">HGO97_009955</name>
</gene>
<proteinExistence type="predicted"/>
<dbReference type="PANTHER" id="PTHR33164:SF57">
    <property type="entry name" value="MARR-FAMILY TRANSCRIPTIONAL REGULATOR"/>
    <property type="match status" value="1"/>
</dbReference>
<evidence type="ECO:0000259" key="1">
    <source>
        <dbReference type="PROSITE" id="PS50995"/>
    </source>
</evidence>
<dbReference type="Pfam" id="PF12802">
    <property type="entry name" value="MarR_2"/>
    <property type="match status" value="1"/>
</dbReference>
<feature type="domain" description="HTH marR-type" evidence="1">
    <location>
        <begin position="4"/>
        <end position="137"/>
    </location>
</feature>
<dbReference type="InterPro" id="IPR039422">
    <property type="entry name" value="MarR/SlyA-like"/>
</dbReference>
<keyword evidence="3" id="KW-1185">Reference proteome</keyword>